<dbReference type="CDD" id="cd09917">
    <property type="entry name" value="F-box_SF"/>
    <property type="match status" value="1"/>
</dbReference>
<accession>A0A2S7Y4J3</accession>
<feature type="domain" description="F-box" evidence="1">
    <location>
        <begin position="29"/>
        <end position="65"/>
    </location>
</feature>
<dbReference type="EMBL" id="JRHA01000002">
    <property type="protein sequence ID" value="PQK11098.1"/>
    <property type="molecule type" value="Genomic_DNA"/>
</dbReference>
<organism evidence="2 3">
    <name type="scientific">Beauveria bassiana</name>
    <name type="common">White muscardine disease fungus</name>
    <name type="synonym">Tritirachium shiotae</name>
    <dbReference type="NCBI Taxonomy" id="176275"/>
    <lineage>
        <taxon>Eukaryota</taxon>
        <taxon>Fungi</taxon>
        <taxon>Dikarya</taxon>
        <taxon>Ascomycota</taxon>
        <taxon>Pezizomycotina</taxon>
        <taxon>Sordariomycetes</taxon>
        <taxon>Hypocreomycetidae</taxon>
        <taxon>Hypocreales</taxon>
        <taxon>Cordycipitaceae</taxon>
        <taxon>Beauveria</taxon>
    </lineage>
</organism>
<protein>
    <recommendedName>
        <fullName evidence="1">F-box domain-containing protein</fullName>
    </recommendedName>
</protein>
<dbReference type="SUPFAM" id="SSF81383">
    <property type="entry name" value="F-box domain"/>
    <property type="match status" value="1"/>
</dbReference>
<evidence type="ECO:0000313" key="2">
    <source>
        <dbReference type="EMBL" id="PQK11098.1"/>
    </source>
</evidence>
<sequence length="176" mass="20835">MTSRVLHRHQCERYFTQPEQLLTGKPIISCSLVALPTELLLRIFQMLDTIDAVCLALASRELLKVSSMLRIKVPSVARHRNLLPSACNRIYQLIWRFEPLCDRRIYHRKKKFKLCADCLQYRPKTKSHWRLLAARYKRTRGVSGRLWKHFVDQWARSSAQCPECYCKEKYPVTDNL</sequence>
<gene>
    <name evidence="2" type="ORF">BB8028_0002g14160</name>
</gene>
<dbReference type="AlphaFoldDB" id="A0A2S7Y4J3"/>
<evidence type="ECO:0000313" key="3">
    <source>
        <dbReference type="Proteomes" id="UP000237441"/>
    </source>
</evidence>
<proteinExistence type="predicted"/>
<dbReference type="InterPro" id="IPR001810">
    <property type="entry name" value="F-box_dom"/>
</dbReference>
<dbReference type="OrthoDB" id="4430588at2759"/>
<dbReference type="Proteomes" id="UP000237441">
    <property type="component" value="Unassembled WGS sequence"/>
</dbReference>
<dbReference type="InterPro" id="IPR036047">
    <property type="entry name" value="F-box-like_dom_sf"/>
</dbReference>
<dbReference type="PROSITE" id="PS50181">
    <property type="entry name" value="FBOX"/>
    <property type="match status" value="1"/>
</dbReference>
<comment type="caution">
    <text evidence="2">The sequence shown here is derived from an EMBL/GenBank/DDBJ whole genome shotgun (WGS) entry which is preliminary data.</text>
</comment>
<dbReference type="Pfam" id="PF00646">
    <property type="entry name" value="F-box"/>
    <property type="match status" value="1"/>
</dbReference>
<reference evidence="2 3" key="1">
    <citation type="submission" date="2016-07" db="EMBL/GenBank/DDBJ databases">
        <title>Comparative genomics of the entomopathogenic fungus Beauveria bassiana.</title>
        <authorList>
            <person name="Valero Jimenez C.A."/>
            <person name="Zwaan B.J."/>
            <person name="Van Kan J.A."/>
            <person name="Takken W."/>
            <person name="Debets A.J."/>
            <person name="Schoustra S.E."/>
            <person name="Koenraadt C.J."/>
        </authorList>
    </citation>
    <scope>NUCLEOTIDE SEQUENCE [LARGE SCALE GENOMIC DNA]</scope>
    <source>
        <strain evidence="2 3">ARSEF 8028</strain>
    </source>
</reference>
<evidence type="ECO:0000259" key="1">
    <source>
        <dbReference type="PROSITE" id="PS50181"/>
    </source>
</evidence>
<name>A0A2S7Y4J3_BEABA</name>